<dbReference type="InterPro" id="IPR036770">
    <property type="entry name" value="Ankyrin_rpt-contain_sf"/>
</dbReference>
<evidence type="ECO:0000256" key="1">
    <source>
        <dbReference type="PROSITE-ProRule" id="PRU00023"/>
    </source>
</evidence>
<dbReference type="EMBL" id="KZ613948">
    <property type="protein sequence ID" value="PMD38288.1"/>
    <property type="molecule type" value="Genomic_DNA"/>
</dbReference>
<evidence type="ECO:0000313" key="3">
    <source>
        <dbReference type="Proteomes" id="UP000235786"/>
    </source>
</evidence>
<dbReference type="OrthoDB" id="3200163at2759"/>
<reference evidence="2 3" key="1">
    <citation type="submission" date="2016-04" db="EMBL/GenBank/DDBJ databases">
        <title>A degradative enzymes factory behind the ericoid mycorrhizal symbiosis.</title>
        <authorList>
            <consortium name="DOE Joint Genome Institute"/>
            <person name="Martino E."/>
            <person name="Morin E."/>
            <person name="Grelet G."/>
            <person name="Kuo A."/>
            <person name="Kohler A."/>
            <person name="Daghino S."/>
            <person name="Barry K."/>
            <person name="Choi C."/>
            <person name="Cichocki N."/>
            <person name="Clum A."/>
            <person name="Copeland A."/>
            <person name="Hainaut M."/>
            <person name="Haridas S."/>
            <person name="Labutti K."/>
            <person name="Lindquist E."/>
            <person name="Lipzen A."/>
            <person name="Khouja H.-R."/>
            <person name="Murat C."/>
            <person name="Ohm R."/>
            <person name="Olson A."/>
            <person name="Spatafora J."/>
            <person name="Veneault-Fourrey C."/>
            <person name="Henrissat B."/>
            <person name="Grigoriev I."/>
            <person name="Martin F."/>
            <person name="Perotto S."/>
        </authorList>
    </citation>
    <scope>NUCLEOTIDE SEQUENCE [LARGE SCALE GENOMIC DNA]</scope>
    <source>
        <strain evidence="2 3">F</strain>
    </source>
</reference>
<keyword evidence="1" id="KW-0040">ANK repeat</keyword>
<proteinExistence type="predicted"/>
<gene>
    <name evidence="2" type="ORF">L207DRAFT_585193</name>
</gene>
<dbReference type="Proteomes" id="UP000235786">
    <property type="component" value="Unassembled WGS sequence"/>
</dbReference>
<dbReference type="InterPro" id="IPR002110">
    <property type="entry name" value="Ankyrin_rpt"/>
</dbReference>
<accession>A0A2J6RIE1</accession>
<evidence type="ECO:0000313" key="2">
    <source>
        <dbReference type="EMBL" id="PMD38288.1"/>
    </source>
</evidence>
<dbReference type="SMART" id="SM00248">
    <property type="entry name" value="ANK"/>
    <property type="match status" value="2"/>
</dbReference>
<dbReference type="PROSITE" id="PS50088">
    <property type="entry name" value="ANK_REPEAT"/>
    <property type="match status" value="1"/>
</dbReference>
<dbReference type="InterPro" id="IPR028320">
    <property type="entry name" value="iASPP"/>
</dbReference>
<dbReference type="PROSITE" id="PS50297">
    <property type="entry name" value="ANK_REP_REGION"/>
    <property type="match status" value="1"/>
</dbReference>
<dbReference type="GO" id="GO:0006357">
    <property type="term" value="P:regulation of transcription by RNA polymerase II"/>
    <property type="evidence" value="ECO:0007669"/>
    <property type="project" value="TreeGrafter"/>
</dbReference>
<dbReference type="PANTHER" id="PTHR24164">
    <property type="entry name" value="RELA-ASSOCIATED INHIBITOR"/>
    <property type="match status" value="1"/>
</dbReference>
<dbReference type="PANTHER" id="PTHR24164:SF4">
    <property type="entry name" value="RELA-ASSOCIATED INHIBITOR"/>
    <property type="match status" value="1"/>
</dbReference>
<feature type="repeat" description="ANK" evidence="1">
    <location>
        <begin position="357"/>
        <end position="389"/>
    </location>
</feature>
<dbReference type="Gene3D" id="1.25.40.20">
    <property type="entry name" value="Ankyrin repeat-containing domain"/>
    <property type="match status" value="1"/>
</dbReference>
<keyword evidence="3" id="KW-1185">Reference proteome</keyword>
<protein>
    <submittedName>
        <fullName evidence="2">Uncharacterized protein</fullName>
    </submittedName>
</protein>
<dbReference type="Pfam" id="PF12796">
    <property type="entry name" value="Ank_2"/>
    <property type="match status" value="1"/>
</dbReference>
<dbReference type="STRING" id="1149755.A0A2J6RIE1"/>
<organism evidence="2 3">
    <name type="scientific">Hyaloscypha variabilis (strain UAMH 11265 / GT02V1 / F)</name>
    <name type="common">Meliniomyces variabilis</name>
    <dbReference type="NCBI Taxonomy" id="1149755"/>
    <lineage>
        <taxon>Eukaryota</taxon>
        <taxon>Fungi</taxon>
        <taxon>Dikarya</taxon>
        <taxon>Ascomycota</taxon>
        <taxon>Pezizomycotina</taxon>
        <taxon>Leotiomycetes</taxon>
        <taxon>Helotiales</taxon>
        <taxon>Hyaloscyphaceae</taxon>
        <taxon>Hyaloscypha</taxon>
        <taxon>Hyaloscypha variabilis</taxon>
    </lineage>
</organism>
<dbReference type="AlphaFoldDB" id="A0A2J6RIE1"/>
<sequence length="699" mass="78380">MDPFSASASVFSVVSLALQLGDGINGLCEFLASITEAPQEIESIIAQLKFFAELLDDIQNNEKIIGPQPAIKQALERCEAPLRDLQQIADSLIPGFAASSKIKRKWAAISAVRAKDKIAKFQSNLQVAKLDLVLARTLSADRTHHHYYQSYQDSLLPVVQGLADLRGTLSCNAEVITSHNHEGPGFVNDVSSKLQNVISSWPVAGQQNSSDITAVDKGQSDSEILLRMHRSRVAVSRCTAITPMILGDIHYRSTSYRTSSKPIQASEKDESIYKEQLEVETSFSFVPSWWTLKLVSARGFKLDIVKLSTQGWQTNMHTFNVVPDDSPIFEFCRDGNLDAVRYLLGSRKASVNDMTVDGWTPLHFAANYAQTAICSVLLQEGASLGARTTTWSRTALDLVCGPGDIQDDGSLLMRQIPGPQRKQTIRELIRAGEDFADLVYVKHVCDLILFEIDNTNDISNSVSWWLVNDILPTINPAILDRNFWELCLIFVVSREPGHVLLPVILRHCDVSMARVGILWICTQEDGILLAGQQDRMEVFRMLVDLAGGVSFMQEDFGGKEITPLFNAMAHSYHFFNFRLALEKVGIDIREVVRFQIQTCPDGWTQERLLALSLDQTNMEKRFLYPGLAHCALCGNFLWHPDRSELAWKRRVSRFKKGMDLNAPLSEEEAEDQKTLEDAIVDYENGVCLRCHEKKKKKSR</sequence>
<name>A0A2J6RIE1_HYAVF</name>
<dbReference type="SUPFAM" id="SSF48403">
    <property type="entry name" value="Ankyrin repeat"/>
    <property type="match status" value="1"/>
</dbReference>